<dbReference type="OrthoDB" id="1706657at2759"/>
<dbReference type="InParanoid" id="A0A401GG99"/>
<name>A0A401GG99_9APHY</name>
<dbReference type="GeneID" id="38778134"/>
<organism evidence="1 2">
    <name type="scientific">Sparassis crispa</name>
    <dbReference type="NCBI Taxonomy" id="139825"/>
    <lineage>
        <taxon>Eukaryota</taxon>
        <taxon>Fungi</taxon>
        <taxon>Dikarya</taxon>
        <taxon>Basidiomycota</taxon>
        <taxon>Agaricomycotina</taxon>
        <taxon>Agaricomycetes</taxon>
        <taxon>Polyporales</taxon>
        <taxon>Sparassidaceae</taxon>
        <taxon>Sparassis</taxon>
    </lineage>
</organism>
<reference evidence="1 2" key="1">
    <citation type="journal article" date="2018" name="Sci. Rep.">
        <title>Genome sequence of the cauliflower mushroom Sparassis crispa (Hanabiratake) and its association with beneficial usage.</title>
        <authorList>
            <person name="Kiyama R."/>
            <person name="Furutani Y."/>
            <person name="Kawaguchi K."/>
            <person name="Nakanishi T."/>
        </authorList>
    </citation>
    <scope>NUCLEOTIDE SEQUENCE [LARGE SCALE GENOMIC DNA]</scope>
</reference>
<comment type="caution">
    <text evidence="1">The sequence shown here is derived from an EMBL/GenBank/DDBJ whole genome shotgun (WGS) entry which is preliminary data.</text>
</comment>
<keyword evidence="2" id="KW-1185">Reference proteome</keyword>
<evidence type="ECO:0000313" key="1">
    <source>
        <dbReference type="EMBL" id="GBE81217.1"/>
    </source>
</evidence>
<gene>
    <name evidence="1" type="ORF">SCP_0309440</name>
</gene>
<evidence type="ECO:0000313" key="2">
    <source>
        <dbReference type="Proteomes" id="UP000287166"/>
    </source>
</evidence>
<dbReference type="AlphaFoldDB" id="A0A401GG99"/>
<accession>A0A401GG99</accession>
<dbReference type="RefSeq" id="XP_027612130.1">
    <property type="nucleotide sequence ID" value="XM_027756329.1"/>
</dbReference>
<sequence>MPSDAVLAYVQNGKLTVDGIELVTGDLTVQRYIELPEQVTGQSGVAQNATHTDNDIVVRLDIEVHVELQSKWLTRELINRIQKLRKRGAAGDGRRRCLL</sequence>
<dbReference type="Proteomes" id="UP000287166">
    <property type="component" value="Unassembled WGS sequence"/>
</dbReference>
<protein>
    <submittedName>
        <fullName evidence="1">Uncharacterized protein</fullName>
    </submittedName>
</protein>
<dbReference type="STRING" id="139825.A0A401GG99"/>
<proteinExistence type="predicted"/>
<dbReference type="EMBL" id="BFAD01000003">
    <property type="protein sequence ID" value="GBE81217.1"/>
    <property type="molecule type" value="Genomic_DNA"/>
</dbReference>